<reference evidence="2" key="1">
    <citation type="journal article" date="2014" name="Genome Announc.">
        <title>Draft Genome Sequence of Clostridium straminisolvens Strain JCM 21531T, Isolated from a Cellulose-Degrading Bacterial Community.</title>
        <authorList>
            <person name="Yuki M."/>
            <person name="Oshima K."/>
            <person name="Suda W."/>
            <person name="Sakamoto M."/>
            <person name="Kitamura K."/>
            <person name="Iida T."/>
            <person name="Hattori M."/>
            <person name="Ohkuma M."/>
        </authorList>
    </citation>
    <scope>NUCLEOTIDE SEQUENCE [LARGE SCALE GENOMIC DNA]</scope>
    <source>
        <strain evidence="2">JCM 21531</strain>
    </source>
</reference>
<evidence type="ECO:0000256" key="1">
    <source>
        <dbReference type="SAM" id="Phobius"/>
    </source>
</evidence>
<keyword evidence="1" id="KW-1133">Transmembrane helix</keyword>
<dbReference type="AlphaFoldDB" id="W4VCV1"/>
<dbReference type="EMBL" id="BAVR01000142">
    <property type="protein sequence ID" value="GAE91027.1"/>
    <property type="molecule type" value="Genomic_DNA"/>
</dbReference>
<protein>
    <submittedName>
        <fullName evidence="2">Uncharacterized protein</fullName>
    </submittedName>
</protein>
<comment type="caution">
    <text evidence="2">The sequence shown here is derived from an EMBL/GenBank/DDBJ whole genome shotgun (WGS) entry which is preliminary data.</text>
</comment>
<keyword evidence="1" id="KW-0812">Transmembrane</keyword>
<evidence type="ECO:0000313" key="3">
    <source>
        <dbReference type="Proteomes" id="UP000019109"/>
    </source>
</evidence>
<accession>W4VCV1</accession>
<dbReference type="Proteomes" id="UP000019109">
    <property type="component" value="Unassembled WGS sequence"/>
</dbReference>
<organism evidence="2 3">
    <name type="scientific">Acetivibrio straminisolvens JCM 21531</name>
    <dbReference type="NCBI Taxonomy" id="1294263"/>
    <lineage>
        <taxon>Bacteria</taxon>
        <taxon>Bacillati</taxon>
        <taxon>Bacillota</taxon>
        <taxon>Clostridia</taxon>
        <taxon>Eubacteriales</taxon>
        <taxon>Oscillospiraceae</taxon>
        <taxon>Acetivibrio</taxon>
    </lineage>
</organism>
<keyword evidence="1" id="KW-0472">Membrane</keyword>
<feature type="transmembrane region" description="Helical" evidence="1">
    <location>
        <begin position="12"/>
        <end position="34"/>
    </location>
</feature>
<evidence type="ECO:0000313" key="2">
    <source>
        <dbReference type="EMBL" id="GAE91027.1"/>
    </source>
</evidence>
<name>W4VCV1_9FIRM</name>
<proteinExistence type="predicted"/>
<gene>
    <name evidence="2" type="ORF">JCM21531_4698</name>
</gene>
<keyword evidence="3" id="KW-1185">Reference proteome</keyword>
<sequence>MSCNKLSSTQLAIISAVIMVIGDVIGLMAALAAFNEEQQSKDETRRELKSKIKYLQDKL</sequence>
<dbReference type="OrthoDB" id="9886044at2"/>